<dbReference type="PANTHER" id="PTHR21310:SF13">
    <property type="entry name" value="AMINOGLYCOSIDE PHOSPHOTRANSFERASE DOMAIN-CONTAINING PROTEIN"/>
    <property type="match status" value="1"/>
</dbReference>
<evidence type="ECO:0000256" key="1">
    <source>
        <dbReference type="SAM" id="MobiDB-lite"/>
    </source>
</evidence>
<gene>
    <name evidence="3" type="ORF">GGX14DRAFT_472553</name>
</gene>
<keyword evidence="4" id="KW-1185">Reference proteome</keyword>
<dbReference type="InterPro" id="IPR002575">
    <property type="entry name" value="Aminoglycoside_PTrfase"/>
</dbReference>
<name>A0AAD6UXQ3_9AGAR</name>
<evidence type="ECO:0000313" key="4">
    <source>
        <dbReference type="Proteomes" id="UP001219525"/>
    </source>
</evidence>
<dbReference type="Pfam" id="PF01636">
    <property type="entry name" value="APH"/>
    <property type="match status" value="1"/>
</dbReference>
<comment type="caution">
    <text evidence="3">The sequence shown here is derived from an EMBL/GenBank/DDBJ whole genome shotgun (WGS) entry which is preliminary data.</text>
</comment>
<dbReference type="SUPFAM" id="SSF56112">
    <property type="entry name" value="Protein kinase-like (PK-like)"/>
    <property type="match status" value="1"/>
</dbReference>
<evidence type="ECO:0000313" key="3">
    <source>
        <dbReference type="EMBL" id="KAJ7197011.1"/>
    </source>
</evidence>
<dbReference type="Gene3D" id="3.90.1200.10">
    <property type="match status" value="1"/>
</dbReference>
<dbReference type="PANTHER" id="PTHR21310">
    <property type="entry name" value="AMINOGLYCOSIDE PHOSPHOTRANSFERASE-RELATED-RELATED"/>
    <property type="match status" value="1"/>
</dbReference>
<protein>
    <recommendedName>
        <fullName evidence="2">Aminoglycoside phosphotransferase domain-containing protein</fullName>
    </recommendedName>
</protein>
<accession>A0AAD6UXQ3</accession>
<proteinExistence type="predicted"/>
<reference evidence="3" key="1">
    <citation type="submission" date="2023-03" db="EMBL/GenBank/DDBJ databases">
        <title>Massive genome expansion in bonnet fungi (Mycena s.s.) driven by repeated elements and novel gene families across ecological guilds.</title>
        <authorList>
            <consortium name="Lawrence Berkeley National Laboratory"/>
            <person name="Harder C.B."/>
            <person name="Miyauchi S."/>
            <person name="Viragh M."/>
            <person name="Kuo A."/>
            <person name="Thoen E."/>
            <person name="Andreopoulos B."/>
            <person name="Lu D."/>
            <person name="Skrede I."/>
            <person name="Drula E."/>
            <person name="Henrissat B."/>
            <person name="Morin E."/>
            <person name="Kohler A."/>
            <person name="Barry K."/>
            <person name="LaButti K."/>
            <person name="Morin E."/>
            <person name="Salamov A."/>
            <person name="Lipzen A."/>
            <person name="Mereny Z."/>
            <person name="Hegedus B."/>
            <person name="Baldrian P."/>
            <person name="Stursova M."/>
            <person name="Weitz H."/>
            <person name="Taylor A."/>
            <person name="Grigoriev I.V."/>
            <person name="Nagy L.G."/>
            <person name="Martin F."/>
            <person name="Kauserud H."/>
        </authorList>
    </citation>
    <scope>NUCLEOTIDE SEQUENCE</scope>
    <source>
        <strain evidence="3">9144</strain>
    </source>
</reference>
<evidence type="ECO:0000259" key="2">
    <source>
        <dbReference type="Pfam" id="PF01636"/>
    </source>
</evidence>
<feature type="region of interest" description="Disordered" evidence="1">
    <location>
        <begin position="1"/>
        <end position="20"/>
    </location>
</feature>
<dbReference type="InterPro" id="IPR011009">
    <property type="entry name" value="Kinase-like_dom_sf"/>
</dbReference>
<feature type="domain" description="Aminoglycoside phosphotransferase" evidence="2">
    <location>
        <begin position="49"/>
        <end position="323"/>
    </location>
</feature>
<dbReference type="EMBL" id="JARJCW010000080">
    <property type="protein sequence ID" value="KAJ7197011.1"/>
    <property type="molecule type" value="Genomic_DNA"/>
</dbReference>
<dbReference type="Proteomes" id="UP001219525">
    <property type="component" value="Unassembled WGS sequence"/>
</dbReference>
<sequence>MTSEETDRCSTFSYDEEDATPDSFSISKLEAAVGECLSKECILVKMAEGGYHKVYEVLSADASQSLNVVARVAAPAFPKDKVESEVATIQYIASHTNIHTPRVYGWETDINPVGQDYVILEKIRGVSASEVWDTLPMVLKQVTVSDVAGHIIQLFRLRFEIGGSLYPAHDGKIFVGPIVSTPFYRALDGIIRFHEPVDDGLALYRGPFNSASAYLRSSIDAELYLVDRHRQHILEHELDGDENRLELGVRVLKTALHLSSVYPGDVCVSEPLTSPGQQFSLRMDDFRLSNIMIDEETGHITGLIDFEGATVAPLWDCAYLPRWLQDSSEWDGTHEGGSKKEKETLRNLFLEKITENDPSGEWMRASERGRLFREFSDRLSFNVGVWAHLEEWVDERMEWVKSHPIGGYTSP</sequence>
<dbReference type="InterPro" id="IPR051678">
    <property type="entry name" value="AGP_Transferase"/>
</dbReference>
<dbReference type="AlphaFoldDB" id="A0AAD6UXQ3"/>
<organism evidence="3 4">
    <name type="scientific">Mycena pura</name>
    <dbReference type="NCBI Taxonomy" id="153505"/>
    <lineage>
        <taxon>Eukaryota</taxon>
        <taxon>Fungi</taxon>
        <taxon>Dikarya</taxon>
        <taxon>Basidiomycota</taxon>
        <taxon>Agaricomycotina</taxon>
        <taxon>Agaricomycetes</taxon>
        <taxon>Agaricomycetidae</taxon>
        <taxon>Agaricales</taxon>
        <taxon>Marasmiineae</taxon>
        <taxon>Mycenaceae</taxon>
        <taxon>Mycena</taxon>
    </lineage>
</organism>